<evidence type="ECO:0000256" key="3">
    <source>
        <dbReference type="ARBA" id="ARBA00022963"/>
    </source>
</evidence>
<dbReference type="InterPro" id="IPR001087">
    <property type="entry name" value="GDSL"/>
</dbReference>
<keyword evidence="3" id="KW-0442">Lipid degradation</keyword>
<protein>
    <submittedName>
        <fullName evidence="6">GDSL esterase/lipase At1g71691-like</fullName>
    </submittedName>
</protein>
<gene>
    <name evidence="6" type="primary">LOC127143807</name>
</gene>
<dbReference type="RefSeq" id="XP_050943078.1">
    <property type="nucleotide sequence ID" value="XM_051087121.1"/>
</dbReference>
<keyword evidence="4" id="KW-0812">Transmembrane</keyword>
<dbReference type="PANTHER" id="PTHR45648">
    <property type="entry name" value="GDSL LIPASE/ACYLHYDROLASE FAMILY PROTEIN (AFU_ORTHOLOGUE AFUA_4G14700)"/>
    <property type="match status" value="1"/>
</dbReference>
<keyword evidence="4" id="KW-1133">Transmembrane helix</keyword>
<evidence type="ECO:0000256" key="2">
    <source>
        <dbReference type="ARBA" id="ARBA00022801"/>
    </source>
</evidence>
<keyword evidence="3" id="KW-0443">Lipid metabolism</keyword>
<accession>A0ABM3KZ63</accession>
<evidence type="ECO:0000256" key="4">
    <source>
        <dbReference type="SAM" id="Phobius"/>
    </source>
</evidence>
<dbReference type="GeneID" id="127143807"/>
<dbReference type="Pfam" id="PF00657">
    <property type="entry name" value="Lipase_GDSL"/>
    <property type="match status" value="1"/>
</dbReference>
<comment type="similarity">
    <text evidence="1">Belongs to the 'GDSL' lipolytic enzyme family.</text>
</comment>
<dbReference type="PANTHER" id="PTHR45648:SF13">
    <property type="entry name" value="OS02G0290900 PROTEIN"/>
    <property type="match status" value="1"/>
</dbReference>
<keyword evidence="5" id="KW-1185">Reference proteome</keyword>
<keyword evidence="2" id="KW-0378">Hydrolase</keyword>
<evidence type="ECO:0000313" key="6">
    <source>
        <dbReference type="RefSeq" id="XP_050943078.1"/>
    </source>
</evidence>
<sequence length="119" mass="13597">MGVIFISESKSNLYNINARRIVVMGLALIGCAPFYLWKYCSENGACIEKINDMVMEFNFAMRYMVEELNTELPDSSIILCDLLQDSMNILKNNEYYGVNDNLTSFHSLHHDPNLSLSLC</sequence>
<proteinExistence type="inferred from homology"/>
<evidence type="ECO:0000313" key="5">
    <source>
        <dbReference type="Proteomes" id="UP001652600"/>
    </source>
</evidence>
<name>A0ABM3KZ63_CUCME</name>
<reference evidence="6" key="1">
    <citation type="submission" date="2025-08" db="UniProtKB">
        <authorList>
            <consortium name="RefSeq"/>
        </authorList>
    </citation>
    <scope>IDENTIFICATION</scope>
    <source>
        <tissue evidence="6">Stem</tissue>
    </source>
</reference>
<evidence type="ECO:0000256" key="1">
    <source>
        <dbReference type="ARBA" id="ARBA00008668"/>
    </source>
</evidence>
<dbReference type="Proteomes" id="UP001652600">
    <property type="component" value="Chromosome 7"/>
</dbReference>
<organism evidence="5 6">
    <name type="scientific">Cucumis melo</name>
    <name type="common">Muskmelon</name>
    <dbReference type="NCBI Taxonomy" id="3656"/>
    <lineage>
        <taxon>Eukaryota</taxon>
        <taxon>Viridiplantae</taxon>
        <taxon>Streptophyta</taxon>
        <taxon>Embryophyta</taxon>
        <taxon>Tracheophyta</taxon>
        <taxon>Spermatophyta</taxon>
        <taxon>Magnoliopsida</taxon>
        <taxon>eudicotyledons</taxon>
        <taxon>Gunneridae</taxon>
        <taxon>Pentapetalae</taxon>
        <taxon>rosids</taxon>
        <taxon>fabids</taxon>
        <taxon>Cucurbitales</taxon>
        <taxon>Cucurbitaceae</taxon>
        <taxon>Benincaseae</taxon>
        <taxon>Cucumis</taxon>
    </lineage>
</organism>
<dbReference type="Gene3D" id="3.40.50.1110">
    <property type="entry name" value="SGNH hydrolase"/>
    <property type="match status" value="1"/>
</dbReference>
<keyword evidence="4" id="KW-0472">Membrane</keyword>
<dbReference type="InterPro" id="IPR036514">
    <property type="entry name" value="SGNH_hydro_sf"/>
</dbReference>
<feature type="transmembrane region" description="Helical" evidence="4">
    <location>
        <begin position="21"/>
        <end position="37"/>
    </location>
</feature>
<dbReference type="InterPro" id="IPR051058">
    <property type="entry name" value="GDSL_Est/Lipase"/>
</dbReference>